<accession>A0A2K1IP85</accession>
<keyword evidence="4" id="KW-1185">Reference proteome</keyword>
<protein>
    <submittedName>
        <fullName evidence="2 3">Uncharacterized protein</fullName>
    </submittedName>
</protein>
<sequence>MGADLTNWKDALNHLKHLLIIVVSKPGSRAPFTSTYLVKYRLRFQPSLSSPPPARRGIPSYNLRRRRHSSNTIAPPRRRSAPLHHCHRHFRQHVQILNHVKCKGRGTAESQRCKRTGKNKKGNKKSYDCQGLGLD</sequence>
<gene>
    <name evidence="2" type="ORF">PHYPA_027407</name>
</gene>
<feature type="region of interest" description="Disordered" evidence="1">
    <location>
        <begin position="105"/>
        <end position="135"/>
    </location>
</feature>
<dbReference type="Proteomes" id="UP000006727">
    <property type="component" value="Chromosome 22"/>
</dbReference>
<evidence type="ECO:0000313" key="3">
    <source>
        <dbReference type="EnsemblPlants" id="Pp3c22_21470V3.1"/>
    </source>
</evidence>
<proteinExistence type="predicted"/>
<reference evidence="3" key="3">
    <citation type="submission" date="2020-12" db="UniProtKB">
        <authorList>
            <consortium name="EnsemblPlants"/>
        </authorList>
    </citation>
    <scope>IDENTIFICATION</scope>
</reference>
<dbReference type="Gramene" id="Pp3c22_21470V3.1">
    <property type="protein sequence ID" value="Pp3c22_21470V3.1"/>
    <property type="gene ID" value="Pp3c22_21470"/>
</dbReference>
<organism evidence="2">
    <name type="scientific">Physcomitrium patens</name>
    <name type="common">Spreading-leaved earth moss</name>
    <name type="synonym">Physcomitrella patens</name>
    <dbReference type="NCBI Taxonomy" id="3218"/>
    <lineage>
        <taxon>Eukaryota</taxon>
        <taxon>Viridiplantae</taxon>
        <taxon>Streptophyta</taxon>
        <taxon>Embryophyta</taxon>
        <taxon>Bryophyta</taxon>
        <taxon>Bryophytina</taxon>
        <taxon>Bryopsida</taxon>
        <taxon>Funariidae</taxon>
        <taxon>Funariales</taxon>
        <taxon>Funariaceae</taxon>
        <taxon>Physcomitrium</taxon>
    </lineage>
</organism>
<reference evidence="2 4" key="2">
    <citation type="journal article" date="2018" name="Plant J.">
        <title>The Physcomitrella patens chromosome-scale assembly reveals moss genome structure and evolution.</title>
        <authorList>
            <person name="Lang D."/>
            <person name="Ullrich K.K."/>
            <person name="Murat F."/>
            <person name="Fuchs J."/>
            <person name="Jenkins J."/>
            <person name="Haas F.B."/>
            <person name="Piednoel M."/>
            <person name="Gundlach H."/>
            <person name="Van Bel M."/>
            <person name="Meyberg R."/>
            <person name="Vives C."/>
            <person name="Morata J."/>
            <person name="Symeonidi A."/>
            <person name="Hiss M."/>
            <person name="Muchero W."/>
            <person name="Kamisugi Y."/>
            <person name="Saleh O."/>
            <person name="Blanc G."/>
            <person name="Decker E.L."/>
            <person name="van Gessel N."/>
            <person name="Grimwood J."/>
            <person name="Hayes R.D."/>
            <person name="Graham S.W."/>
            <person name="Gunter L.E."/>
            <person name="McDaniel S.F."/>
            <person name="Hoernstein S.N.W."/>
            <person name="Larsson A."/>
            <person name="Li F.W."/>
            <person name="Perroud P.F."/>
            <person name="Phillips J."/>
            <person name="Ranjan P."/>
            <person name="Rokshar D.S."/>
            <person name="Rothfels C.J."/>
            <person name="Schneider L."/>
            <person name="Shu S."/>
            <person name="Stevenson D.W."/>
            <person name="Thummler F."/>
            <person name="Tillich M."/>
            <person name="Villarreal Aguilar J.C."/>
            <person name="Widiez T."/>
            <person name="Wong G.K."/>
            <person name="Wymore A."/>
            <person name="Zhang Y."/>
            <person name="Zimmer A.D."/>
            <person name="Quatrano R.S."/>
            <person name="Mayer K.F.X."/>
            <person name="Goodstein D."/>
            <person name="Casacuberta J.M."/>
            <person name="Vandepoele K."/>
            <person name="Reski R."/>
            <person name="Cuming A.C."/>
            <person name="Tuskan G.A."/>
            <person name="Maumus F."/>
            <person name="Salse J."/>
            <person name="Schmutz J."/>
            <person name="Rensing S.A."/>
        </authorList>
    </citation>
    <scope>NUCLEOTIDE SEQUENCE [LARGE SCALE GENOMIC DNA]</scope>
    <source>
        <strain evidence="3 4">cv. Gransden 2004</strain>
    </source>
</reference>
<reference evidence="2 4" key="1">
    <citation type="journal article" date="2008" name="Science">
        <title>The Physcomitrella genome reveals evolutionary insights into the conquest of land by plants.</title>
        <authorList>
            <person name="Rensing S."/>
            <person name="Lang D."/>
            <person name="Zimmer A."/>
            <person name="Terry A."/>
            <person name="Salamov A."/>
            <person name="Shapiro H."/>
            <person name="Nishiyama T."/>
            <person name="Perroud P.-F."/>
            <person name="Lindquist E."/>
            <person name="Kamisugi Y."/>
            <person name="Tanahashi T."/>
            <person name="Sakakibara K."/>
            <person name="Fujita T."/>
            <person name="Oishi K."/>
            <person name="Shin-I T."/>
            <person name="Kuroki Y."/>
            <person name="Toyoda A."/>
            <person name="Suzuki Y."/>
            <person name="Hashimoto A."/>
            <person name="Yamaguchi K."/>
            <person name="Sugano A."/>
            <person name="Kohara Y."/>
            <person name="Fujiyama A."/>
            <person name="Anterola A."/>
            <person name="Aoki S."/>
            <person name="Ashton N."/>
            <person name="Barbazuk W.B."/>
            <person name="Barker E."/>
            <person name="Bennetzen J."/>
            <person name="Bezanilla M."/>
            <person name="Blankenship R."/>
            <person name="Cho S.H."/>
            <person name="Dutcher S."/>
            <person name="Estelle M."/>
            <person name="Fawcett J.A."/>
            <person name="Gundlach H."/>
            <person name="Hanada K."/>
            <person name="Heyl A."/>
            <person name="Hicks K.A."/>
            <person name="Hugh J."/>
            <person name="Lohr M."/>
            <person name="Mayer K."/>
            <person name="Melkozernov A."/>
            <person name="Murata T."/>
            <person name="Nelson D."/>
            <person name="Pils B."/>
            <person name="Prigge M."/>
            <person name="Reiss B."/>
            <person name="Renner T."/>
            <person name="Rombauts S."/>
            <person name="Rushton P."/>
            <person name="Sanderfoot A."/>
            <person name="Schween G."/>
            <person name="Shiu S.-H."/>
            <person name="Stueber K."/>
            <person name="Theodoulou F.L."/>
            <person name="Tu H."/>
            <person name="Van de Peer Y."/>
            <person name="Verrier P.J."/>
            <person name="Waters E."/>
            <person name="Wood A."/>
            <person name="Yang L."/>
            <person name="Cove D."/>
            <person name="Cuming A."/>
            <person name="Hasebe M."/>
            <person name="Lucas S."/>
            <person name="Mishler D.B."/>
            <person name="Reski R."/>
            <person name="Grigoriev I."/>
            <person name="Quatrano R.S."/>
            <person name="Boore J.L."/>
        </authorList>
    </citation>
    <scope>NUCLEOTIDE SEQUENCE [LARGE SCALE GENOMIC DNA]</scope>
    <source>
        <strain evidence="3 4">cv. Gransden 2004</strain>
    </source>
</reference>
<evidence type="ECO:0000313" key="2">
    <source>
        <dbReference type="EMBL" id="PNR31091.1"/>
    </source>
</evidence>
<name>A0A2K1IP85_PHYPA</name>
<dbReference type="AlphaFoldDB" id="A0A2K1IP85"/>
<dbReference type="InParanoid" id="A0A2K1IP85"/>
<feature type="compositionally biased region" description="Basic residues" evidence="1">
    <location>
        <begin position="113"/>
        <end position="124"/>
    </location>
</feature>
<evidence type="ECO:0000313" key="4">
    <source>
        <dbReference type="Proteomes" id="UP000006727"/>
    </source>
</evidence>
<evidence type="ECO:0000256" key="1">
    <source>
        <dbReference type="SAM" id="MobiDB-lite"/>
    </source>
</evidence>
<dbReference type="EMBL" id="ABEU02000022">
    <property type="protein sequence ID" value="PNR31091.1"/>
    <property type="molecule type" value="Genomic_DNA"/>
</dbReference>
<dbReference type="EnsemblPlants" id="Pp3c22_21470V3.1">
    <property type="protein sequence ID" value="Pp3c22_21470V3.1"/>
    <property type="gene ID" value="Pp3c22_21470"/>
</dbReference>